<dbReference type="InterPro" id="IPR033879">
    <property type="entry name" value="UPP_Pase"/>
</dbReference>
<dbReference type="SUPFAM" id="SSF48317">
    <property type="entry name" value="Acid phosphatase/Vanadium-dependent haloperoxidase"/>
    <property type="match status" value="1"/>
</dbReference>
<accession>A0A285D3X9</accession>
<name>A0A285D3X9_9BACI</name>
<dbReference type="OrthoDB" id="9789113at2"/>
<keyword evidence="1" id="KW-0812">Transmembrane</keyword>
<evidence type="ECO:0000259" key="2">
    <source>
        <dbReference type="SMART" id="SM00014"/>
    </source>
</evidence>
<keyword evidence="1" id="KW-0472">Membrane</keyword>
<keyword evidence="1" id="KW-1133">Transmembrane helix</keyword>
<feature type="domain" description="Phosphatidic acid phosphatase type 2/haloperoxidase" evidence="2">
    <location>
        <begin position="52"/>
        <end position="159"/>
    </location>
</feature>
<reference evidence="3 4" key="1">
    <citation type="submission" date="2017-08" db="EMBL/GenBank/DDBJ databases">
        <authorList>
            <person name="de Groot N.N."/>
        </authorList>
    </citation>
    <scope>NUCLEOTIDE SEQUENCE [LARGE SCALE GENOMIC DNA]</scope>
    <source>
        <strain evidence="3 4">JC228</strain>
    </source>
</reference>
<dbReference type="EMBL" id="OAOP01000008">
    <property type="protein sequence ID" value="SNX74016.1"/>
    <property type="molecule type" value="Genomic_DNA"/>
</dbReference>
<dbReference type="GO" id="GO:0005886">
    <property type="term" value="C:plasma membrane"/>
    <property type="evidence" value="ECO:0007669"/>
    <property type="project" value="InterPro"/>
</dbReference>
<dbReference type="InterPro" id="IPR000326">
    <property type="entry name" value="PAP2/HPO"/>
</dbReference>
<proteinExistence type="predicted"/>
<dbReference type="CDD" id="cd03385">
    <property type="entry name" value="PAP2_BcrC_like"/>
    <property type="match status" value="1"/>
</dbReference>
<dbReference type="SMART" id="SM00014">
    <property type="entry name" value="acidPPc"/>
    <property type="match status" value="1"/>
</dbReference>
<organism evidence="3 4">
    <name type="scientific">Bacillus oleivorans</name>
    <dbReference type="NCBI Taxonomy" id="1448271"/>
    <lineage>
        <taxon>Bacteria</taxon>
        <taxon>Bacillati</taxon>
        <taxon>Bacillota</taxon>
        <taxon>Bacilli</taxon>
        <taxon>Bacillales</taxon>
        <taxon>Bacillaceae</taxon>
        <taxon>Bacillus</taxon>
    </lineage>
</organism>
<keyword evidence="4" id="KW-1185">Reference proteome</keyword>
<dbReference type="Pfam" id="PF01569">
    <property type="entry name" value="PAP2"/>
    <property type="match status" value="1"/>
</dbReference>
<gene>
    <name evidence="3" type="ORF">SAMN05877753_108105</name>
</gene>
<evidence type="ECO:0000313" key="4">
    <source>
        <dbReference type="Proteomes" id="UP000219546"/>
    </source>
</evidence>
<feature type="transmembrane region" description="Helical" evidence="1">
    <location>
        <begin position="144"/>
        <end position="164"/>
    </location>
</feature>
<protein>
    <submittedName>
        <fullName evidence="3">Undecaprenyl-diphosphatase</fullName>
    </submittedName>
</protein>
<dbReference type="AlphaFoldDB" id="A0A285D3X9"/>
<dbReference type="PANTHER" id="PTHR14969">
    <property type="entry name" value="SPHINGOSINE-1-PHOSPHATE PHOSPHOHYDROLASE"/>
    <property type="match status" value="1"/>
</dbReference>
<dbReference type="InterPro" id="IPR036938">
    <property type="entry name" value="PAP2/HPO_sf"/>
</dbReference>
<evidence type="ECO:0000256" key="1">
    <source>
        <dbReference type="SAM" id="Phobius"/>
    </source>
</evidence>
<dbReference type="Gene3D" id="1.20.144.10">
    <property type="entry name" value="Phosphatidic acid phosphatase type 2/haloperoxidase"/>
    <property type="match status" value="1"/>
</dbReference>
<feature type="transmembrane region" description="Helical" evidence="1">
    <location>
        <begin position="117"/>
        <end position="138"/>
    </location>
</feature>
<dbReference type="GO" id="GO:0050380">
    <property type="term" value="F:undecaprenyl-diphosphatase activity"/>
    <property type="evidence" value="ECO:0007669"/>
    <property type="project" value="InterPro"/>
</dbReference>
<evidence type="ECO:0000313" key="3">
    <source>
        <dbReference type="EMBL" id="SNX74016.1"/>
    </source>
</evidence>
<dbReference type="Proteomes" id="UP000219546">
    <property type="component" value="Unassembled WGS sequence"/>
</dbReference>
<feature type="transmembrane region" description="Helical" evidence="1">
    <location>
        <begin position="55"/>
        <end position="73"/>
    </location>
</feature>
<sequence>MDTKLFQAIISKSGNIPILDEIMIFFSKKARYVYLFILLFLFFKGGNHRETVRNAAISMAAGLFLNRIIKIFYYRPRPFIKQKVGILIPSKLDSSFPSKHTVLAFAISNSLLLRERVLGIILTLFSLLTGFSRIWVGHHYPADIIRSAIIGSGTSLLVEAFFLISKNRNYCLSRDN</sequence>
<dbReference type="PANTHER" id="PTHR14969:SF58">
    <property type="entry name" value="UNDECAPRENYL-DIPHOSPHATASE BCRC"/>
    <property type="match status" value="1"/>
</dbReference>
<feature type="transmembrane region" description="Helical" evidence="1">
    <location>
        <begin position="32"/>
        <end position="49"/>
    </location>
</feature>
<dbReference type="RefSeq" id="WP_097159742.1">
    <property type="nucleotide sequence ID" value="NZ_JBEPMQ010000008.1"/>
</dbReference>